<dbReference type="Pfam" id="PF13475">
    <property type="entry name" value="DUF4116"/>
    <property type="match status" value="1"/>
</dbReference>
<dbReference type="RefSeq" id="XP_002673016.1">
    <property type="nucleotide sequence ID" value="XM_002672970.1"/>
</dbReference>
<evidence type="ECO:0000313" key="2">
    <source>
        <dbReference type="EMBL" id="EFC40272.1"/>
    </source>
</evidence>
<dbReference type="VEuPathDB" id="AmoebaDB:NAEGRDRAFT_71786"/>
<organism evidence="3">
    <name type="scientific">Naegleria gruberi</name>
    <name type="common">Amoeba</name>
    <dbReference type="NCBI Taxonomy" id="5762"/>
    <lineage>
        <taxon>Eukaryota</taxon>
        <taxon>Discoba</taxon>
        <taxon>Heterolobosea</taxon>
        <taxon>Tetramitia</taxon>
        <taxon>Eutetramitia</taxon>
        <taxon>Vahlkampfiidae</taxon>
        <taxon>Naegleria</taxon>
    </lineage>
</organism>
<sequence>MYQVEFERIQNEFNCKIPFILKELLMMTRHFNDESNGGTYSYSQYPAHWFNPIKSWKKEGNIVRISNCVGLVPNGKYNNLLLLISEFSSEVDLNYSLFYPNSSLFKIQGDSFPKYCKLDFNRGFAYSTSNITSIPLALCALKYFTTIDLSPRRISLLISRFSPDLFSNKEFLWKAVNIYYKIGEQIPETLLNDRDFCLRLVRSHGKALKYCTKFVKDKEIVTQALKQNGFAIKYISSQYLRYNQDLLEIAVESKPFSLNYVQNSTRNFKSMVIKALQNMKEMTTIPLFVDNDEFLQDKEIVEIILMKNPKLMEQMPNIWRECRPLARKMLSTKSSITGFSQKVIEDPRFFKMVAETKPTLLIEEKKDTSKLVKKVMNAWGLQFNHRDDEETMTKILELARKNPDIYSFMLQMPRFGCGYSDSLRFTFLKEGVSHDPLIICNKRVRNIVSLIDLEQQEEILKIFLNNRDNSKTISVTLSFDKQLLKKYALEGYKKGIKLCKY</sequence>
<dbReference type="InterPro" id="IPR025197">
    <property type="entry name" value="DUF4116"/>
</dbReference>
<keyword evidence="3" id="KW-1185">Reference proteome</keyword>
<dbReference type="AlphaFoldDB" id="D2VS23"/>
<dbReference type="KEGG" id="ngr:NAEGRDRAFT_71786"/>
<protein>
    <submittedName>
        <fullName evidence="2">Predicted protein</fullName>
    </submittedName>
</protein>
<dbReference type="OrthoDB" id="10359074at2759"/>
<dbReference type="InParanoid" id="D2VS23"/>
<reference evidence="2 3" key="1">
    <citation type="journal article" date="2010" name="Cell">
        <title>The genome of Naegleria gruberi illuminates early eukaryotic versatility.</title>
        <authorList>
            <person name="Fritz-Laylin L.K."/>
            <person name="Prochnik S.E."/>
            <person name="Ginger M.L."/>
            <person name="Dacks J.B."/>
            <person name="Carpenter M.L."/>
            <person name="Field M.C."/>
            <person name="Kuo A."/>
            <person name="Paredez A."/>
            <person name="Chapman J."/>
            <person name="Pham J."/>
            <person name="Shu S."/>
            <person name="Neupane R."/>
            <person name="Cipriano M."/>
            <person name="Mancuso J."/>
            <person name="Tu H."/>
            <person name="Salamov A."/>
            <person name="Lindquist E."/>
            <person name="Shapiro H."/>
            <person name="Lucas S."/>
            <person name="Grigoriev I.V."/>
            <person name="Cande W.Z."/>
            <person name="Fulton C."/>
            <person name="Rokhsar D.S."/>
            <person name="Dawson S.C."/>
        </authorList>
    </citation>
    <scope>NUCLEOTIDE SEQUENCE [LARGE SCALE GENOMIC DNA]</scope>
    <source>
        <strain evidence="2 3">NEG-M</strain>
    </source>
</reference>
<dbReference type="EMBL" id="GG738893">
    <property type="protein sequence ID" value="EFC40272.1"/>
    <property type="molecule type" value="Genomic_DNA"/>
</dbReference>
<evidence type="ECO:0000259" key="1">
    <source>
        <dbReference type="Pfam" id="PF13475"/>
    </source>
</evidence>
<proteinExistence type="predicted"/>
<accession>D2VS23</accession>
<dbReference type="GeneID" id="8854703"/>
<gene>
    <name evidence="2" type="ORF">NAEGRDRAFT_71786</name>
</gene>
<dbReference type="Proteomes" id="UP000006671">
    <property type="component" value="Unassembled WGS sequence"/>
</dbReference>
<feature type="domain" description="DUF4116" evidence="1">
    <location>
        <begin position="193"/>
        <end position="238"/>
    </location>
</feature>
<name>D2VS23_NAEGR</name>
<evidence type="ECO:0000313" key="3">
    <source>
        <dbReference type="Proteomes" id="UP000006671"/>
    </source>
</evidence>